<evidence type="ECO:0000256" key="7">
    <source>
        <dbReference type="ARBA" id="ARBA00022741"/>
    </source>
</evidence>
<organism evidence="18 19">
    <name type="scientific">Tetradesmus obliquus</name>
    <name type="common">Green alga</name>
    <name type="synonym">Acutodesmus obliquus</name>
    <dbReference type="NCBI Taxonomy" id="3088"/>
    <lineage>
        <taxon>Eukaryota</taxon>
        <taxon>Viridiplantae</taxon>
        <taxon>Chlorophyta</taxon>
        <taxon>core chlorophytes</taxon>
        <taxon>Chlorophyceae</taxon>
        <taxon>CS clade</taxon>
        <taxon>Sphaeropleales</taxon>
        <taxon>Scenedesmaceae</taxon>
        <taxon>Tetradesmus</taxon>
    </lineage>
</organism>
<comment type="cofactor">
    <cofactor evidence="1">
        <name>K(+)</name>
        <dbReference type="ChEBI" id="CHEBI:29103"/>
    </cofactor>
</comment>
<feature type="domain" description="Pyruvate kinase barrel" evidence="16">
    <location>
        <begin position="705"/>
        <end position="1056"/>
    </location>
</feature>
<dbReference type="Gene3D" id="2.40.33.10">
    <property type="entry name" value="PK beta-barrel domain-like"/>
    <property type="match status" value="4"/>
</dbReference>
<keyword evidence="5 14" id="KW-0808">Transferase</keyword>
<keyword evidence="6" id="KW-0479">Metal-binding</keyword>
<dbReference type="NCBIfam" id="TIGR01064">
    <property type="entry name" value="pyruv_kin"/>
    <property type="match status" value="3"/>
</dbReference>
<evidence type="ECO:0000256" key="12">
    <source>
        <dbReference type="ARBA" id="ARBA00023317"/>
    </source>
</evidence>
<evidence type="ECO:0000256" key="15">
    <source>
        <dbReference type="SAM" id="MobiDB-lite"/>
    </source>
</evidence>
<keyword evidence="12" id="KW-0670">Pyruvate</keyword>
<evidence type="ECO:0000256" key="1">
    <source>
        <dbReference type="ARBA" id="ARBA00001958"/>
    </source>
</evidence>
<dbReference type="InterPro" id="IPR011037">
    <property type="entry name" value="Pyrv_Knase-like_insert_dom_sf"/>
</dbReference>
<dbReference type="SUPFAM" id="SSF50800">
    <property type="entry name" value="PK beta-barrel domain-like"/>
    <property type="match status" value="3"/>
</dbReference>
<keyword evidence="10 14" id="KW-0460">Magnesium</keyword>
<dbReference type="InterPro" id="IPR015813">
    <property type="entry name" value="Pyrv/PenolPyrv_kinase-like_dom"/>
</dbReference>
<evidence type="ECO:0000259" key="16">
    <source>
        <dbReference type="Pfam" id="PF00224"/>
    </source>
</evidence>
<evidence type="ECO:0000256" key="11">
    <source>
        <dbReference type="ARBA" id="ARBA00023152"/>
    </source>
</evidence>
<dbReference type="Pfam" id="PF00224">
    <property type="entry name" value="PK"/>
    <property type="match status" value="4"/>
</dbReference>
<dbReference type="EMBL" id="CP126214">
    <property type="protein sequence ID" value="WIA15847.1"/>
    <property type="molecule type" value="Genomic_DNA"/>
</dbReference>
<evidence type="ECO:0000256" key="4">
    <source>
        <dbReference type="ARBA" id="ARBA00012142"/>
    </source>
</evidence>
<dbReference type="PRINTS" id="PR01050">
    <property type="entry name" value="PYRUVTKNASE"/>
</dbReference>
<comment type="pathway">
    <text evidence="2 14">Carbohydrate degradation; glycolysis; pyruvate from D-glyceraldehyde 3-phosphate: step 5/5.</text>
</comment>
<accession>A0ABY8U312</accession>
<feature type="domain" description="Pyruvate kinase C-terminal" evidence="17">
    <location>
        <begin position="1091"/>
        <end position="1176"/>
    </location>
</feature>
<dbReference type="InterPro" id="IPR036918">
    <property type="entry name" value="Pyrv_Knase_C_sf"/>
</dbReference>
<feature type="domain" description="Pyruvate kinase barrel" evidence="16">
    <location>
        <begin position="1263"/>
        <end position="1599"/>
    </location>
</feature>
<keyword evidence="19" id="KW-1185">Reference proteome</keyword>
<dbReference type="Pfam" id="PF02887">
    <property type="entry name" value="PK_C"/>
    <property type="match status" value="4"/>
</dbReference>
<dbReference type="PROSITE" id="PS00110">
    <property type="entry name" value="PYRUVATE_KINASE"/>
    <property type="match status" value="1"/>
</dbReference>
<evidence type="ECO:0000256" key="9">
    <source>
        <dbReference type="ARBA" id="ARBA00022840"/>
    </source>
</evidence>
<proteinExistence type="inferred from homology"/>
<keyword evidence="7" id="KW-0547">Nucleotide-binding</keyword>
<protein>
    <recommendedName>
        <fullName evidence="4 14">Pyruvate kinase</fullName>
        <ecNumber evidence="4 14">2.7.1.40</ecNumber>
    </recommendedName>
</protein>
<evidence type="ECO:0000256" key="8">
    <source>
        <dbReference type="ARBA" id="ARBA00022777"/>
    </source>
</evidence>
<feature type="domain" description="Pyruvate kinase barrel" evidence="16">
    <location>
        <begin position="1900"/>
        <end position="2235"/>
    </location>
</feature>
<evidence type="ECO:0000259" key="17">
    <source>
        <dbReference type="Pfam" id="PF02887"/>
    </source>
</evidence>
<gene>
    <name evidence="18" type="ORF">OEZ85_012601</name>
</gene>
<dbReference type="InterPro" id="IPR015795">
    <property type="entry name" value="Pyrv_Knase_C"/>
</dbReference>
<comment type="similarity">
    <text evidence="3 14">Belongs to the pyruvate kinase family.</text>
</comment>
<name>A0ABY8U312_TETOB</name>
<dbReference type="Gene3D" id="3.20.20.60">
    <property type="entry name" value="Phosphoenolpyruvate-binding domains"/>
    <property type="match status" value="4"/>
</dbReference>
<evidence type="ECO:0000313" key="19">
    <source>
        <dbReference type="Proteomes" id="UP001244341"/>
    </source>
</evidence>
<keyword evidence="8 14" id="KW-0418">Kinase</keyword>
<sequence length="2471" mass="260296">MAEQHFTRIPSLGLPSVHHQGHGGHFEDTPLPGVAAAAGSSTAATVATSSGAPSFTTLSSSLPPSLVGPGLSMLGSALPSIDALAKLRKGLAPEELQAAFARREAALAVAKAQASRDWSPEYVPPSIVPQRFKKGTLLRKAAAVSPAMILKEVSMARKTKVVCTLGPACWSEEGLAELLDAGMNVARFNFSHGDHAGHGEVLARLRKVAASKGKLISYALDTKGPEIRTAMLKGGKDIMLEKGQAVVVVAVGPEAYTSWEGYVEEDTGRAVIGLSYDKLCQFLKPGNTILLSDGTITIEVQEILDDKRLLGVCLNSHKLGQRKNCNLPGVLVDLPVLGPKDVEDVQGFAAKHGMDYIFASFVQSADDVRFIRKVLAEAGAPHIQIIAKIESQAGLANFDDILTAVDGVMVARGDLAMEIPPEKVALAQKMIINKCQAFGKLVICATQMMESMIDNPVPSRAEVTDVANAVFDGTGAVMLSGETANGKHPALVVATMGALTANAELAVDYKEQYHAIRANNAGMEPISSAESLCAGVCQQALGFCSDKDGDGVIELGEGCLIVVLSGGGVAARLISKYRPPCPILVVSDSEVVLRGLAGYYGIVPCKVESLSADPDAAVHIGVRYAMEEGLLHDGMKVLQVTGPAGCADANPVVTTENLGLGANSFIQKREAPRYRSAFAGSITPWRLNVKLNKEVMGHSTPAAYRGAKIIATLGPATWTPEGMARLLAADVDVVRFNVKHQTPAENQLLLDMWRAVAGQEWAQQQQRLGLAGLVAADSSPVGIMVSIRGHEVRSARLALGQAVAVAPGETIEFEGVGEDYIRWTGGRLGPGFVKVGLSLRNVGLAAKPGDIIQVDDGDLKVQVTEVTGPTSVRGTALNAHTLREMALVHVKGAFRHEEAVLSARDRVDIRFAAQNQVTFVSVPFVRSAADVLAVRQLLDEEGGPGVKVVAQIDTGAAIRAYDDILKVADAIMISRTNLGMVIRPEKVPLAQKWLVQKARLAARPVMVAGQLMEGMAAAPRPSRPEITDVVNAVYDGADAVVLMQETSCGQFAGECVATTARIMADAEGSLDHGGNYSHMRNFTPKPLPTIEAAASSAVESVIDCQGCLLALLTDSSAPVRMAAKYRPGVPLLVLTRQAKVAAACSMIHGTVTVVVGPEARAAGKNDLIKLAVDLSRKLAQSAGLPQFLAGDGHSDTMVLLSGPPGDPFLDVHNFNGAQVAALVFGDESAALSQPVGYRGEHTLSMRSTKVGLDLITAPVKAARKTKIICTLGPACWSEEGLAELLDAGMNVARFNFSHGDHAGHGEVLARLRKVITDKGAHHVATMLDTKGPEIRTAMLKGGSIDLKAGQQVVVVAVGPEAYTSWEGYVEQDTGRAVIGLSYDKLCRDVRPGGRILLADGSITIKVLEILDDTKLLGSCLNSHTLGQRKNCNLPGVLVDLPVLGPKDVEDVQGFAAKNGMDFVAASFVQSADDVRFIRKVLDEAGGQAVGIISKIESWHGVTNFDDILAVTDGIMVARGDLAMEVPSEKVALAQKMMTTKANIAGKFVVTATQMLESMTASPLPTRAEMTDVANAVFDGTDAVMLSGETANGSWPTLAVSTMARIVTNAEVGVNSYQHFSYIREFTDRPMTSRQALLANVARNVVDTDAGLVLLAASGRHSLEASLEYVRHVVKYRPRAPVLLITQDAQLARACAPWYGVIPKLFDEVPRSAASLEQELFLEEVVMAAVRQGLCPAGKQVVCALQTHQPALAEAVGVTQSTDEAEVPMLRFKVAPGKAEDPRLAHKQARSHSGSGSGSGGRMPHSGSGGKLGSAGRLSGAAKLGSMGALAIAFSVQPSAGSFVSGGGAAAAVGGGGGAGGGGGRVRDSEAYWQKTLSLRNTSIALEDILQDILQDEHNPRKTKVVCTLGPSCWSEEGLTELLDAGMNVARFNFSHGDHAGHGEVLQRLRSVAAAKGATISYLLDTKGPEIRTAMLRGGQNLALSKDQEVLLVAVGAAYKTWEGGVNPETGVAEIGISYEKLAQSVAPGNMIKIADGGLSVQVTEVLDAKRVKGICLNSKSIGQNKNVNLPGVHVDLPVLTRKDIADLVNFAVRHGMDFVAASFVQSGDDVRFIREVLDRSGGSFVKIIAKIENEAGLEHYDDILSVTDGIMVARGDLAMEVPSEKVALAQKMMITKANIAGKFVITATQMLESMTASPLPTRAEMTDVANAVFDGTDAVMLSGETANGSFPGLAVSTMARIVTNAEIANSYYSSCNFMMDHTSKPFSRLEAMAAAVCGSVTDANAQLVVVLSATGQAPRLIAKYRPFVPQVVVSNNAVVLRESTIHFGQYGMQVEALEDATTLALAAMDWAHERKLWGGVGAVLVVAGHYEANADMMPTLRAINIGGEDEAAAAAAAADVLGSLQLEQATPPHAAAQQQPAVIPEDLAPFVVAEGEGELGEAELVRALSSRMSMRRGSIGTPLRRQFSKAA</sequence>
<feature type="domain" description="Pyruvate kinase C-terminal" evidence="17">
    <location>
        <begin position="2270"/>
        <end position="2372"/>
    </location>
</feature>
<feature type="domain" description="Pyruvate kinase C-terminal" evidence="17">
    <location>
        <begin position="560"/>
        <end position="642"/>
    </location>
</feature>
<dbReference type="Proteomes" id="UP001244341">
    <property type="component" value="Chromosome 7b"/>
</dbReference>
<dbReference type="EC" id="2.7.1.40" evidence="4 14"/>
<keyword evidence="11 14" id="KW-0324">Glycolysis</keyword>
<feature type="compositionally biased region" description="Gly residues" evidence="15">
    <location>
        <begin position="1794"/>
        <end position="1812"/>
    </location>
</feature>
<evidence type="ECO:0000256" key="13">
    <source>
        <dbReference type="ARBA" id="ARBA00048152"/>
    </source>
</evidence>
<evidence type="ECO:0000256" key="6">
    <source>
        <dbReference type="ARBA" id="ARBA00022723"/>
    </source>
</evidence>
<reference evidence="18 19" key="1">
    <citation type="submission" date="2023-05" db="EMBL/GenBank/DDBJ databases">
        <title>A 100% complete, gapless, phased diploid assembly of the Scenedesmus obliquus UTEX 3031 genome.</title>
        <authorList>
            <person name="Biondi T.C."/>
            <person name="Hanschen E.R."/>
            <person name="Kwon T."/>
            <person name="Eng W."/>
            <person name="Kruse C.P.S."/>
            <person name="Koehler S.I."/>
            <person name="Kunde Y."/>
            <person name="Gleasner C.D."/>
            <person name="You Mak K.T."/>
            <person name="Polle J."/>
            <person name="Hovde B.T."/>
            <person name="Starkenburg S.R."/>
        </authorList>
    </citation>
    <scope>NUCLEOTIDE SEQUENCE [LARGE SCALE GENOMIC DNA]</scope>
    <source>
        <strain evidence="18 19">DOE0152z</strain>
    </source>
</reference>
<dbReference type="NCBIfam" id="NF004491">
    <property type="entry name" value="PRK05826.1"/>
    <property type="match status" value="3"/>
</dbReference>
<feature type="region of interest" description="Disordered" evidence="15">
    <location>
        <begin position="1"/>
        <end position="27"/>
    </location>
</feature>
<feature type="region of interest" description="Disordered" evidence="15">
    <location>
        <begin position="1777"/>
        <end position="1814"/>
    </location>
</feature>
<evidence type="ECO:0000256" key="10">
    <source>
        <dbReference type="ARBA" id="ARBA00022842"/>
    </source>
</evidence>
<dbReference type="InterPro" id="IPR018209">
    <property type="entry name" value="Pyrv_Knase_AS"/>
</dbReference>
<dbReference type="Gene3D" id="3.40.1380.20">
    <property type="entry name" value="Pyruvate kinase, C-terminal domain"/>
    <property type="match status" value="4"/>
</dbReference>
<dbReference type="InterPro" id="IPR015793">
    <property type="entry name" value="Pyrv_Knase_brl"/>
</dbReference>
<dbReference type="SUPFAM" id="SSF52935">
    <property type="entry name" value="PK C-terminal domain-like"/>
    <property type="match status" value="4"/>
</dbReference>
<dbReference type="PANTHER" id="PTHR11817">
    <property type="entry name" value="PYRUVATE KINASE"/>
    <property type="match status" value="1"/>
</dbReference>
<evidence type="ECO:0000256" key="5">
    <source>
        <dbReference type="ARBA" id="ARBA00022679"/>
    </source>
</evidence>
<evidence type="ECO:0000313" key="18">
    <source>
        <dbReference type="EMBL" id="WIA15847.1"/>
    </source>
</evidence>
<comment type="catalytic activity">
    <reaction evidence="13 14">
        <text>pyruvate + ATP = phosphoenolpyruvate + ADP + H(+)</text>
        <dbReference type="Rhea" id="RHEA:18157"/>
        <dbReference type="ChEBI" id="CHEBI:15361"/>
        <dbReference type="ChEBI" id="CHEBI:15378"/>
        <dbReference type="ChEBI" id="CHEBI:30616"/>
        <dbReference type="ChEBI" id="CHEBI:58702"/>
        <dbReference type="ChEBI" id="CHEBI:456216"/>
        <dbReference type="EC" id="2.7.1.40"/>
    </reaction>
</comment>
<feature type="domain" description="Pyruvate kinase C-terminal" evidence="17">
    <location>
        <begin position="1670"/>
        <end position="1743"/>
    </location>
</feature>
<feature type="domain" description="Pyruvate kinase barrel" evidence="16">
    <location>
        <begin position="157"/>
        <end position="491"/>
    </location>
</feature>
<keyword evidence="9" id="KW-0067">ATP-binding</keyword>
<evidence type="ECO:0000256" key="14">
    <source>
        <dbReference type="RuleBase" id="RU000504"/>
    </source>
</evidence>
<evidence type="ECO:0000256" key="2">
    <source>
        <dbReference type="ARBA" id="ARBA00004997"/>
    </source>
</evidence>
<dbReference type="InterPro" id="IPR015806">
    <property type="entry name" value="Pyrv_Knase_insert_dom_sf"/>
</dbReference>
<dbReference type="InterPro" id="IPR040442">
    <property type="entry name" value="Pyrv_kinase-like_dom_sf"/>
</dbReference>
<evidence type="ECO:0000256" key="3">
    <source>
        <dbReference type="ARBA" id="ARBA00008663"/>
    </source>
</evidence>
<dbReference type="InterPro" id="IPR001697">
    <property type="entry name" value="Pyr_Knase"/>
</dbReference>
<dbReference type="SUPFAM" id="SSF51621">
    <property type="entry name" value="Phosphoenolpyruvate/pyruvate domain"/>
    <property type="match status" value="4"/>
</dbReference>